<dbReference type="PROSITE" id="PS51318">
    <property type="entry name" value="TAT"/>
    <property type="match status" value="1"/>
</dbReference>
<evidence type="ECO:0000313" key="2">
    <source>
        <dbReference type="EMBL" id="MBB5853652.1"/>
    </source>
</evidence>
<reference evidence="2 3" key="1">
    <citation type="submission" date="2020-08" db="EMBL/GenBank/DDBJ databases">
        <title>Sequencing the genomes of 1000 actinobacteria strains.</title>
        <authorList>
            <person name="Klenk H.-P."/>
        </authorList>
    </citation>
    <scope>NUCLEOTIDE SEQUENCE [LARGE SCALE GENOMIC DNA]</scope>
    <source>
        <strain evidence="2 3">DSM 45272</strain>
    </source>
</reference>
<dbReference type="RefSeq" id="WP_184897044.1">
    <property type="nucleotide sequence ID" value="NZ_JACHMX010000001.1"/>
</dbReference>
<dbReference type="AlphaFoldDB" id="A0A841B4Y8"/>
<gene>
    <name evidence="2" type="ORF">HDA45_003739</name>
</gene>
<protein>
    <recommendedName>
        <fullName evidence="4">Tat pathway signal sequence domain protein</fullName>
    </recommendedName>
</protein>
<dbReference type="InterPro" id="IPR051918">
    <property type="entry name" value="STPP_CPPED1"/>
</dbReference>
<dbReference type="InterPro" id="IPR029052">
    <property type="entry name" value="Metallo-depent_PP-like"/>
</dbReference>
<dbReference type="PANTHER" id="PTHR43143:SF5">
    <property type="entry name" value="SECRETED PROTEIN"/>
    <property type="match status" value="1"/>
</dbReference>
<name>A0A841B4Y8_9PSEU</name>
<evidence type="ECO:0000256" key="1">
    <source>
        <dbReference type="SAM" id="MobiDB-lite"/>
    </source>
</evidence>
<dbReference type="Pfam" id="PF13385">
    <property type="entry name" value="Laminin_G_3"/>
    <property type="match status" value="1"/>
</dbReference>
<dbReference type="Gene3D" id="2.60.120.200">
    <property type="match status" value="1"/>
</dbReference>
<dbReference type="PANTHER" id="PTHR43143">
    <property type="entry name" value="METALLOPHOSPHOESTERASE, CALCINEURIN SUPERFAMILY"/>
    <property type="match status" value="1"/>
</dbReference>
<dbReference type="EMBL" id="JACHMX010000001">
    <property type="protein sequence ID" value="MBB5853652.1"/>
    <property type="molecule type" value="Genomic_DNA"/>
</dbReference>
<evidence type="ECO:0008006" key="4">
    <source>
        <dbReference type="Google" id="ProtNLM"/>
    </source>
</evidence>
<comment type="caution">
    <text evidence="2">The sequence shown here is derived from an EMBL/GenBank/DDBJ whole genome shotgun (WGS) entry which is preliminary data.</text>
</comment>
<dbReference type="InterPro" id="IPR006311">
    <property type="entry name" value="TAT_signal"/>
</dbReference>
<sequence length="607" mass="66531">MNDSSRRTFLRGAGLLGAGAAVSALPTLGAPAASASFGHHGPDAEDACFTLAVLPDTQYLFDADRGDPAPLDATLRYVTGGDENIVFLAHLGDLTENGQQGEFDQISRSFQHLDRRRFPYSTLAGNHDIESSTDDQRGRTPYLDAFGPRRQRGSRTFRGASPDGYNSHHVFRAGGREWLLLALDWRPSAGGLEWARSILARNPRLPAILTIHELVWADEAGQARLSEFGQKVWDELIDGNDQIFLTLNGHYWPPGRAVKRNKAGNDVHLHITNYQDRYYGGSAMIRLYRFDLTRNVIDVRTVSPWLADQAPRLNELQRQEIERTGPADYFSLEVDFDTRFAGFAPVAVPPARPAERQLIRGTVAYWRFEGRDGAPVSAVDGVRDLSGRGNDLVRVTLPGSAAETLRFSGEFSGRQPSRSSLRFDGGKKPARGAYLRTADSAPMNTETFARGYTVEAFVKLPEDFKDGKHSWAAIFGRQGSGGKAGKTGDDPGEPSATLSLSDGAAFQWAVFPVNQNGISTCWGHELTLKEWIHVAAVNDGRRTMLYVDGCPVLRNPKTAAAGIANPGGSWLIGAYAYDSIVEQAFHGWLGDVRVVGRALDPREFMLG</sequence>
<dbReference type="SUPFAM" id="SSF49899">
    <property type="entry name" value="Concanavalin A-like lectins/glucanases"/>
    <property type="match status" value="1"/>
</dbReference>
<dbReference type="InterPro" id="IPR013320">
    <property type="entry name" value="ConA-like_dom_sf"/>
</dbReference>
<dbReference type="Proteomes" id="UP000580861">
    <property type="component" value="Unassembled WGS sequence"/>
</dbReference>
<feature type="region of interest" description="Disordered" evidence="1">
    <location>
        <begin position="124"/>
        <end position="144"/>
    </location>
</feature>
<proteinExistence type="predicted"/>
<dbReference type="SUPFAM" id="SSF56300">
    <property type="entry name" value="Metallo-dependent phosphatases"/>
    <property type="match status" value="1"/>
</dbReference>
<keyword evidence="3" id="KW-1185">Reference proteome</keyword>
<dbReference type="Gene3D" id="3.60.21.10">
    <property type="match status" value="1"/>
</dbReference>
<accession>A0A841B4Y8</accession>
<feature type="compositionally biased region" description="Basic and acidic residues" evidence="1">
    <location>
        <begin position="127"/>
        <end position="138"/>
    </location>
</feature>
<organism evidence="2 3">
    <name type="scientific">Amycolatopsis umgeniensis</name>
    <dbReference type="NCBI Taxonomy" id="336628"/>
    <lineage>
        <taxon>Bacteria</taxon>
        <taxon>Bacillati</taxon>
        <taxon>Actinomycetota</taxon>
        <taxon>Actinomycetes</taxon>
        <taxon>Pseudonocardiales</taxon>
        <taxon>Pseudonocardiaceae</taxon>
        <taxon>Amycolatopsis</taxon>
    </lineage>
</organism>
<evidence type="ECO:0000313" key="3">
    <source>
        <dbReference type="Proteomes" id="UP000580861"/>
    </source>
</evidence>